<dbReference type="InterPro" id="IPR044031">
    <property type="entry name" value="TssC1_N"/>
</dbReference>
<organism evidence="4 5">
    <name type="scientific">Rubinisphaera brasiliensis (strain ATCC 49424 / DSM 5305 / JCM 21570 / IAM 15109 / NBRC 103401 / IFAM 1448)</name>
    <name type="common">Planctomyces brasiliensis</name>
    <dbReference type="NCBI Taxonomy" id="756272"/>
    <lineage>
        <taxon>Bacteria</taxon>
        <taxon>Pseudomonadati</taxon>
        <taxon>Planctomycetota</taxon>
        <taxon>Planctomycetia</taxon>
        <taxon>Planctomycetales</taxon>
        <taxon>Planctomycetaceae</taxon>
        <taxon>Rubinisphaera</taxon>
    </lineage>
</organism>
<dbReference type="NCBIfam" id="TIGR03355">
    <property type="entry name" value="VI_chp_2"/>
    <property type="match status" value="1"/>
</dbReference>
<dbReference type="HOGENOM" id="CLU_018386_1_0_0"/>
<dbReference type="PANTHER" id="PTHR35565:SF3">
    <property type="entry name" value="TYPE VI SECRETION SYSTEM SHEATH PROTEIN TSSC1"/>
    <property type="match status" value="1"/>
</dbReference>
<sequence length="537" mass="60050">MSGGTSIDAAASGQRSAAASGRASNASQTTPVSLLDIVASMPVHSRAVDDSSTQADSEPVEFLPGWLAESDPVRAILMWLDQVNPHQRPTSAKAALRRLDRDVGQIDRMLNGQLNAVMHHPRFLKLESSWRGLRYLVDKTDPEANVKIRVLSLTWKALVRDLDRAIEFDQSQLFKKIYSEEFGTSGGEPFSVLIGDYEMHLRPSAAHKFDDLEALKSLTQVAAAAFTPFIASAHPSLFGLDSFQELERPSDIARVFEQPEYVKWNSLRKMPDSRFLALTLPRVLLRKPYDGRQQAGAKFPFRETMDATNEQHFLWGNGAYAIGGVIIRSFCQNGWLADIRGVRQDREEGGLITGLPEVSWKTDRPGTATKPPLDVVISEAMEADFSNLGFTAICPCDITGIPAIYSTPTLQKPDIYDDANATMSARLSTMLHYVLCISRIAHYIKVLGREKIGSYTEPSDCEEFLNDWLRKYVTQDDDAAPEVKARYPLREAEATIRERPNEPGNYYCTIYLQPHYQMDDMVSAVKLTTEISPARRR</sequence>
<dbReference type="STRING" id="756272.Plabr_1737"/>
<evidence type="ECO:0000313" key="5">
    <source>
        <dbReference type="Proteomes" id="UP000006860"/>
    </source>
</evidence>
<dbReference type="InterPro" id="IPR010269">
    <property type="entry name" value="T6SS_TssC-like"/>
</dbReference>
<evidence type="ECO:0000313" key="4">
    <source>
        <dbReference type="EMBL" id="ADY59348.1"/>
    </source>
</evidence>
<dbReference type="KEGG" id="pbs:Plabr_1737"/>
<feature type="domain" description="TssC1 C-terminal" evidence="3">
    <location>
        <begin position="421"/>
        <end position="531"/>
    </location>
</feature>
<proteinExistence type="predicted"/>
<feature type="domain" description="TssC1 N-terminal" evidence="2">
    <location>
        <begin position="100"/>
        <end position="411"/>
    </location>
</feature>
<dbReference type="OrthoDB" id="9764000at2"/>
<reference evidence="5" key="1">
    <citation type="submission" date="2011-02" db="EMBL/GenBank/DDBJ databases">
        <title>The complete genome of Planctomyces brasiliensis DSM 5305.</title>
        <authorList>
            <person name="Lucas S."/>
            <person name="Copeland A."/>
            <person name="Lapidus A."/>
            <person name="Bruce D."/>
            <person name="Goodwin L."/>
            <person name="Pitluck S."/>
            <person name="Kyrpides N."/>
            <person name="Mavromatis K."/>
            <person name="Pagani I."/>
            <person name="Ivanova N."/>
            <person name="Ovchinnikova G."/>
            <person name="Lu M."/>
            <person name="Detter J.C."/>
            <person name="Han C."/>
            <person name="Land M."/>
            <person name="Hauser L."/>
            <person name="Markowitz V."/>
            <person name="Cheng J.-F."/>
            <person name="Hugenholtz P."/>
            <person name="Woyke T."/>
            <person name="Wu D."/>
            <person name="Tindall B."/>
            <person name="Pomrenke H.G."/>
            <person name="Brambilla E."/>
            <person name="Klenk H.-P."/>
            <person name="Eisen J.A."/>
        </authorList>
    </citation>
    <scope>NUCLEOTIDE SEQUENCE [LARGE SCALE GENOMIC DNA]</scope>
    <source>
        <strain evidence="5">ATCC 49424 / DSM 5305 / JCM 21570 / NBRC 103401 / IFAM 1448</strain>
    </source>
</reference>
<accession>F0SFE1</accession>
<feature type="compositionally biased region" description="Low complexity" evidence="1">
    <location>
        <begin position="9"/>
        <end position="26"/>
    </location>
</feature>
<dbReference type="Proteomes" id="UP000006860">
    <property type="component" value="Chromosome"/>
</dbReference>
<evidence type="ECO:0000259" key="2">
    <source>
        <dbReference type="Pfam" id="PF05943"/>
    </source>
</evidence>
<dbReference type="EMBL" id="CP002546">
    <property type="protein sequence ID" value="ADY59348.1"/>
    <property type="molecule type" value="Genomic_DNA"/>
</dbReference>
<feature type="region of interest" description="Disordered" evidence="1">
    <location>
        <begin position="1"/>
        <end position="26"/>
    </location>
</feature>
<evidence type="ECO:0000259" key="3">
    <source>
        <dbReference type="Pfam" id="PF18945"/>
    </source>
</evidence>
<dbReference type="InterPro" id="IPR044032">
    <property type="entry name" value="TssC1_C"/>
</dbReference>
<dbReference type="eggNOG" id="COG3517">
    <property type="taxonomic scope" value="Bacteria"/>
</dbReference>
<gene>
    <name evidence="4" type="ordered locus">Plabr_1737</name>
</gene>
<dbReference type="AlphaFoldDB" id="F0SFE1"/>
<dbReference type="Pfam" id="PF18945">
    <property type="entry name" value="VipB_2"/>
    <property type="match status" value="1"/>
</dbReference>
<name>F0SFE1_RUBBR</name>
<keyword evidence="5" id="KW-1185">Reference proteome</keyword>
<dbReference type="RefSeq" id="WP_013628075.1">
    <property type="nucleotide sequence ID" value="NC_015174.1"/>
</dbReference>
<protein>
    <submittedName>
        <fullName evidence="4">Type VI secretion protein, EvpB/VC_A0108 family</fullName>
    </submittedName>
</protein>
<dbReference type="PANTHER" id="PTHR35565">
    <property type="entry name" value="CYTOPLASMIC PROTEIN-RELATED"/>
    <property type="match status" value="1"/>
</dbReference>
<dbReference type="Pfam" id="PF05943">
    <property type="entry name" value="VipB"/>
    <property type="match status" value="1"/>
</dbReference>
<evidence type="ECO:0000256" key="1">
    <source>
        <dbReference type="SAM" id="MobiDB-lite"/>
    </source>
</evidence>